<proteinExistence type="inferred from homology"/>
<comment type="catalytic activity">
    <reaction evidence="1 18 19">
        <text>(6R)-NADHX = (6S)-NADHX</text>
        <dbReference type="Rhea" id="RHEA:32215"/>
        <dbReference type="ChEBI" id="CHEBI:64074"/>
        <dbReference type="ChEBI" id="CHEBI:64075"/>
        <dbReference type="EC" id="5.1.99.6"/>
    </reaction>
</comment>
<evidence type="ECO:0000256" key="15">
    <source>
        <dbReference type="ARBA" id="ARBA00048238"/>
    </source>
</evidence>
<comment type="function">
    <text evidence="14 19">Bifunctional enzyme that catalyzes the epimerization of the S- and R-forms of NAD(P)HX and the dehydration of the S-form of NAD(P)HX at the expense of ADP, which is converted to AMP. This allows the repair of both epimers of NAD(P)HX, a damaged form of NAD(P)H that is a result of enzymatic or heat-dependent hydration.</text>
</comment>
<feature type="binding site" evidence="18">
    <location>
        <position position="153"/>
    </location>
    <ligand>
        <name>(6S)-NADPHX</name>
        <dbReference type="ChEBI" id="CHEBI:64076"/>
    </ligand>
</feature>
<evidence type="ECO:0000256" key="19">
    <source>
        <dbReference type="PIRNR" id="PIRNR017184"/>
    </source>
</evidence>
<protein>
    <recommendedName>
        <fullName evidence="19">Bifunctional NAD(P)H-hydrate repair enzyme</fullName>
    </recommendedName>
    <alternativeName>
        <fullName evidence="19">Nicotinamide nucleotide repair protein</fullName>
    </alternativeName>
    <domain>
        <recommendedName>
            <fullName evidence="19">ADP-dependent (S)-NAD(P)H-hydrate dehydratase</fullName>
            <ecNumber evidence="19">4.2.1.136</ecNumber>
        </recommendedName>
        <alternativeName>
            <fullName evidence="19">ADP-dependent NAD(P)HX dehydratase</fullName>
        </alternativeName>
    </domain>
    <domain>
        <recommendedName>
            <fullName evidence="19">NAD(P)H-hydrate epimerase</fullName>
            <ecNumber evidence="19">5.1.99.6</ecNumber>
        </recommendedName>
    </domain>
</protein>
<comment type="similarity">
    <text evidence="18">Belongs to the NnrE/AIBP family.</text>
</comment>
<dbReference type="Proteomes" id="UP000184342">
    <property type="component" value="Unassembled WGS sequence"/>
</dbReference>
<reference evidence="22 23" key="1">
    <citation type="submission" date="2016-11" db="EMBL/GenBank/DDBJ databases">
        <authorList>
            <person name="Jaros S."/>
            <person name="Januszkiewicz K."/>
            <person name="Wedrychowicz H."/>
        </authorList>
    </citation>
    <scope>NUCLEOTIDE SEQUENCE [LARGE SCALE GENOMIC DNA]</scope>
    <source>
        <strain evidence="22 23">DSM 15970</strain>
    </source>
</reference>
<comment type="similarity">
    <text evidence="17">Belongs to the NnrD/CARKD family.</text>
</comment>
<evidence type="ECO:0000259" key="21">
    <source>
        <dbReference type="PROSITE" id="PS51385"/>
    </source>
</evidence>
<dbReference type="PANTHER" id="PTHR12592:SF0">
    <property type="entry name" value="ATP-DEPENDENT (S)-NAD(P)H-HYDRATE DEHYDRATASE"/>
    <property type="match status" value="1"/>
</dbReference>
<feature type="domain" description="YjeF C-terminal" evidence="20">
    <location>
        <begin position="215"/>
        <end position="489"/>
    </location>
</feature>
<keyword evidence="8 17" id="KW-0521">NADP</keyword>
<dbReference type="RefSeq" id="WP_073993234.1">
    <property type="nucleotide sequence ID" value="NZ_FQYT01000008.1"/>
</dbReference>
<keyword evidence="6 17" id="KW-0547">Nucleotide-binding</keyword>
<dbReference type="GO" id="GO:0046496">
    <property type="term" value="P:nicotinamide nucleotide metabolic process"/>
    <property type="evidence" value="ECO:0007669"/>
    <property type="project" value="UniProtKB-UniRule"/>
</dbReference>
<evidence type="ECO:0000256" key="14">
    <source>
        <dbReference type="ARBA" id="ARBA00025153"/>
    </source>
</evidence>
<dbReference type="NCBIfam" id="TIGR00197">
    <property type="entry name" value="yjeF_nterm"/>
    <property type="match status" value="1"/>
</dbReference>
<evidence type="ECO:0000256" key="17">
    <source>
        <dbReference type="HAMAP-Rule" id="MF_01965"/>
    </source>
</evidence>
<feature type="binding site" evidence="17">
    <location>
        <position position="315"/>
    </location>
    <ligand>
        <name>(6S)-NADPHX</name>
        <dbReference type="ChEBI" id="CHEBI:64076"/>
    </ligand>
</feature>
<dbReference type="PROSITE" id="PS51385">
    <property type="entry name" value="YJEF_N"/>
    <property type="match status" value="1"/>
</dbReference>
<comment type="catalytic activity">
    <reaction evidence="16 17 19">
        <text>(6S)-NADPHX + ADP = AMP + phosphate + NADPH + H(+)</text>
        <dbReference type="Rhea" id="RHEA:32235"/>
        <dbReference type="ChEBI" id="CHEBI:15378"/>
        <dbReference type="ChEBI" id="CHEBI:43474"/>
        <dbReference type="ChEBI" id="CHEBI:57783"/>
        <dbReference type="ChEBI" id="CHEBI:64076"/>
        <dbReference type="ChEBI" id="CHEBI:456215"/>
        <dbReference type="ChEBI" id="CHEBI:456216"/>
        <dbReference type="EC" id="4.2.1.136"/>
    </reaction>
</comment>
<feature type="binding site" evidence="17">
    <location>
        <position position="250"/>
    </location>
    <ligand>
        <name>(6S)-NADPHX</name>
        <dbReference type="ChEBI" id="CHEBI:64076"/>
    </ligand>
</feature>
<comment type="cofactor">
    <cofactor evidence="18 19">
        <name>K(+)</name>
        <dbReference type="ChEBI" id="CHEBI:29103"/>
    </cofactor>
    <text evidence="18 19">Binds 1 potassium ion per subunit.</text>
</comment>
<dbReference type="EMBL" id="FQYT01000008">
    <property type="protein sequence ID" value="SHI87480.1"/>
    <property type="molecule type" value="Genomic_DNA"/>
</dbReference>
<dbReference type="PIRSF" id="PIRSF017184">
    <property type="entry name" value="Nnr"/>
    <property type="match status" value="1"/>
</dbReference>
<gene>
    <name evidence="18" type="primary">nnrE</name>
    <name evidence="17" type="synonym">nnrD</name>
    <name evidence="22" type="ORF">SAMN02745691_00970</name>
</gene>
<evidence type="ECO:0000256" key="5">
    <source>
        <dbReference type="ARBA" id="ARBA00022723"/>
    </source>
</evidence>
<dbReference type="InterPro" id="IPR000631">
    <property type="entry name" value="CARKD"/>
</dbReference>
<dbReference type="SUPFAM" id="SSF53613">
    <property type="entry name" value="Ribokinase-like"/>
    <property type="match status" value="1"/>
</dbReference>
<comment type="function">
    <text evidence="18">Catalyzes the epimerization of the S- and R-forms of NAD(P)HX, a damaged form of NAD(P)H that is a result of enzymatic or heat-dependent hydration. This is a prerequisite for the S-specific NAD(P)H-hydrate dehydratase to allow the repair of both epimers of NAD(P)HX.</text>
</comment>
<evidence type="ECO:0000256" key="3">
    <source>
        <dbReference type="ARBA" id="ARBA00006001"/>
    </source>
</evidence>
<feature type="binding site" evidence="17">
    <location>
        <begin position="402"/>
        <end position="406"/>
    </location>
    <ligand>
        <name>AMP</name>
        <dbReference type="ChEBI" id="CHEBI:456215"/>
    </ligand>
</feature>
<evidence type="ECO:0000256" key="10">
    <source>
        <dbReference type="ARBA" id="ARBA00023027"/>
    </source>
</evidence>
<feature type="binding site" evidence="18">
    <location>
        <begin position="124"/>
        <end position="130"/>
    </location>
    <ligand>
        <name>(6S)-NADPHX</name>
        <dbReference type="ChEBI" id="CHEBI:64076"/>
    </ligand>
</feature>
<dbReference type="HAMAP" id="MF_01965">
    <property type="entry name" value="NADHX_dehydratase"/>
    <property type="match status" value="1"/>
</dbReference>
<feature type="binding site" evidence="17">
    <location>
        <position position="430"/>
    </location>
    <ligand>
        <name>AMP</name>
        <dbReference type="ChEBI" id="CHEBI:456215"/>
    </ligand>
</feature>
<name>A0A1M6EQ91_9FIRM</name>
<dbReference type="Pfam" id="PF01256">
    <property type="entry name" value="Carb_kinase"/>
    <property type="match status" value="1"/>
</dbReference>
<evidence type="ECO:0000259" key="20">
    <source>
        <dbReference type="PROSITE" id="PS51383"/>
    </source>
</evidence>
<dbReference type="PANTHER" id="PTHR12592">
    <property type="entry name" value="ATP-DEPENDENT (S)-NAD(P)H-HYDRATE DEHYDRATASE FAMILY MEMBER"/>
    <property type="match status" value="1"/>
</dbReference>
<dbReference type="GO" id="GO:0052855">
    <property type="term" value="F:ADP-dependent NAD(P)H-hydrate dehydratase activity"/>
    <property type="evidence" value="ECO:0007669"/>
    <property type="project" value="UniProtKB-UniRule"/>
</dbReference>
<dbReference type="EC" id="4.2.1.136" evidence="19"/>
<comment type="cofactor">
    <cofactor evidence="17">
        <name>Mg(2+)</name>
        <dbReference type="ChEBI" id="CHEBI:18420"/>
    </cofactor>
</comment>
<dbReference type="CDD" id="cd01171">
    <property type="entry name" value="YXKO-related"/>
    <property type="match status" value="1"/>
</dbReference>
<comment type="catalytic activity">
    <reaction evidence="2 18 19">
        <text>(6R)-NADPHX = (6S)-NADPHX</text>
        <dbReference type="Rhea" id="RHEA:32227"/>
        <dbReference type="ChEBI" id="CHEBI:64076"/>
        <dbReference type="ChEBI" id="CHEBI:64077"/>
        <dbReference type="EC" id="5.1.99.6"/>
    </reaction>
</comment>
<sequence>MKKLIYGSKMKEIDSYAINEIGIPSIALMERAAFSVFCEMEKMCSKQENILIVCGTGNNGADGLALARMLKLKGYRVDIQVIGDILKATQEFKIQKSVTDKLEVMVAERPVYESYDYIVDALFGVGLCREITGVYKETIERMNESNAVKIAIDIPSGLSGDTGAILGAGFVSDITVTFGILKTGLVISQGPDYAGQVIVADIGFPQTGHADIFAHEEQDLLSIPRRRKNSNKGSYGRLLVIAGSENMAGAAFLCAKSAYRVGTGLVQILTPKENREILQTLLPEAILKTYDASNPDFEEISGYIDRASAIVAGPGLGISENAMKLIEKVMLAKKKTVIDADGLNIISQFPHLTGCYHSDIIITPHIREMSRLTCIEEDKIKNDLISTCRGYCEEHKISCILKDSGTVICTGDRIYINLSGNPGMATAGAGDVLAGIAGGLLAMGLGTDIASSIGPFIHGLAGDRTVKKTGESALMASDIIDGLKDIIGD</sequence>
<evidence type="ECO:0000313" key="22">
    <source>
        <dbReference type="EMBL" id="SHI87480.1"/>
    </source>
</evidence>
<dbReference type="NCBIfam" id="TIGR00196">
    <property type="entry name" value="yjeF_cterm"/>
    <property type="match status" value="1"/>
</dbReference>
<dbReference type="SUPFAM" id="SSF64153">
    <property type="entry name" value="YjeF N-terminal domain-like"/>
    <property type="match status" value="1"/>
</dbReference>
<dbReference type="OrthoDB" id="9806925at2"/>
<dbReference type="GO" id="GO:0110051">
    <property type="term" value="P:metabolite repair"/>
    <property type="evidence" value="ECO:0007669"/>
    <property type="project" value="TreeGrafter"/>
</dbReference>
<dbReference type="GO" id="GO:0046872">
    <property type="term" value="F:metal ion binding"/>
    <property type="evidence" value="ECO:0007669"/>
    <property type="project" value="UniProtKB-UniRule"/>
</dbReference>
<keyword evidence="7 17" id="KW-0067">ATP-binding</keyword>
<feature type="binding site" evidence="17">
    <location>
        <position position="365"/>
    </location>
    <ligand>
        <name>(6S)-NADPHX</name>
        <dbReference type="ChEBI" id="CHEBI:64076"/>
    </ligand>
</feature>
<evidence type="ECO:0000256" key="7">
    <source>
        <dbReference type="ARBA" id="ARBA00022840"/>
    </source>
</evidence>
<feature type="binding site" evidence="18">
    <location>
        <position position="156"/>
    </location>
    <ligand>
        <name>K(+)</name>
        <dbReference type="ChEBI" id="CHEBI:29103"/>
    </ligand>
</feature>
<comment type="subunit">
    <text evidence="17">Homotetramer.</text>
</comment>
<dbReference type="Gene3D" id="3.40.1190.20">
    <property type="match status" value="1"/>
</dbReference>
<keyword evidence="10 17" id="KW-0520">NAD</keyword>
<dbReference type="GO" id="GO:0005524">
    <property type="term" value="F:ATP binding"/>
    <property type="evidence" value="ECO:0007669"/>
    <property type="project" value="UniProtKB-UniRule"/>
</dbReference>
<evidence type="ECO:0000256" key="4">
    <source>
        <dbReference type="ARBA" id="ARBA00009524"/>
    </source>
</evidence>
<feature type="binding site" evidence="18">
    <location>
        <position position="135"/>
    </location>
    <ligand>
        <name>(6S)-NADPHX</name>
        <dbReference type="ChEBI" id="CHEBI:64076"/>
    </ligand>
</feature>
<dbReference type="InterPro" id="IPR004443">
    <property type="entry name" value="YjeF_N_dom"/>
</dbReference>
<keyword evidence="11 18" id="KW-0413">Isomerase</keyword>
<dbReference type="HAMAP" id="MF_01966">
    <property type="entry name" value="NADHX_epimerase"/>
    <property type="match status" value="1"/>
</dbReference>
<dbReference type="InterPro" id="IPR036652">
    <property type="entry name" value="YjeF_N_dom_sf"/>
</dbReference>
<feature type="binding site" evidence="18">
    <location>
        <position position="59"/>
    </location>
    <ligand>
        <name>K(+)</name>
        <dbReference type="ChEBI" id="CHEBI:29103"/>
    </ligand>
</feature>
<evidence type="ECO:0000256" key="12">
    <source>
        <dbReference type="ARBA" id="ARBA00023239"/>
    </source>
</evidence>
<evidence type="ECO:0000256" key="13">
    <source>
        <dbReference type="ARBA" id="ARBA00023268"/>
    </source>
</evidence>
<comment type="catalytic activity">
    <reaction evidence="15 17 19">
        <text>(6S)-NADHX + ADP = AMP + phosphate + NADH + H(+)</text>
        <dbReference type="Rhea" id="RHEA:32223"/>
        <dbReference type="ChEBI" id="CHEBI:15378"/>
        <dbReference type="ChEBI" id="CHEBI:43474"/>
        <dbReference type="ChEBI" id="CHEBI:57945"/>
        <dbReference type="ChEBI" id="CHEBI:64074"/>
        <dbReference type="ChEBI" id="CHEBI:456215"/>
        <dbReference type="ChEBI" id="CHEBI:456216"/>
        <dbReference type="EC" id="4.2.1.136"/>
    </reaction>
</comment>
<feature type="binding site" evidence="18">
    <location>
        <position position="120"/>
    </location>
    <ligand>
        <name>K(+)</name>
        <dbReference type="ChEBI" id="CHEBI:29103"/>
    </ligand>
</feature>
<keyword evidence="12 17" id="KW-0456">Lyase</keyword>
<dbReference type="EC" id="5.1.99.6" evidence="19"/>
<evidence type="ECO:0000256" key="9">
    <source>
        <dbReference type="ARBA" id="ARBA00022958"/>
    </source>
</evidence>
<dbReference type="Pfam" id="PF03853">
    <property type="entry name" value="YjeF_N"/>
    <property type="match status" value="1"/>
</dbReference>
<dbReference type="InterPro" id="IPR030677">
    <property type="entry name" value="Nnr"/>
</dbReference>
<dbReference type="InterPro" id="IPR029056">
    <property type="entry name" value="Ribokinase-like"/>
</dbReference>
<evidence type="ECO:0000256" key="11">
    <source>
        <dbReference type="ARBA" id="ARBA00023235"/>
    </source>
</evidence>
<comment type="similarity">
    <text evidence="3 19">In the N-terminal section; belongs to the NnrE/AIBP family.</text>
</comment>
<keyword evidence="13" id="KW-0511">Multifunctional enzyme</keyword>
<comment type="function">
    <text evidence="17">Catalyzes the dehydration of the S-form of NAD(P)HX at the expense of ADP, which is converted to AMP. Together with NAD(P)HX epimerase, which catalyzes the epimerization of the S- and R-forms, the enzyme allows the repair of both epimers of NAD(P)HX, a damaged form of NAD(P)H that is a result of enzymatic or heat-dependent hydration.</text>
</comment>
<evidence type="ECO:0000256" key="2">
    <source>
        <dbReference type="ARBA" id="ARBA00000909"/>
    </source>
</evidence>
<evidence type="ECO:0000313" key="23">
    <source>
        <dbReference type="Proteomes" id="UP000184342"/>
    </source>
</evidence>
<dbReference type="STRING" id="1122934.SAMN02745691_00970"/>
<dbReference type="Gene3D" id="3.40.50.10260">
    <property type="entry name" value="YjeF N-terminal domain"/>
    <property type="match status" value="1"/>
</dbReference>
<evidence type="ECO:0000256" key="1">
    <source>
        <dbReference type="ARBA" id="ARBA00000013"/>
    </source>
</evidence>
<evidence type="ECO:0000256" key="16">
    <source>
        <dbReference type="ARBA" id="ARBA00049209"/>
    </source>
</evidence>
<comment type="similarity">
    <text evidence="4 19">In the C-terminal section; belongs to the NnrD/CARKD family.</text>
</comment>
<dbReference type="PROSITE" id="PS51383">
    <property type="entry name" value="YJEF_C_3"/>
    <property type="match status" value="1"/>
</dbReference>
<keyword evidence="5 18" id="KW-0479">Metal-binding</keyword>
<keyword evidence="9 18" id="KW-0630">Potassium</keyword>
<evidence type="ECO:0000256" key="18">
    <source>
        <dbReference type="HAMAP-Rule" id="MF_01966"/>
    </source>
</evidence>
<dbReference type="AlphaFoldDB" id="A0A1M6EQ91"/>
<feature type="domain" description="YjeF N-terminal" evidence="21">
    <location>
        <begin position="10"/>
        <end position="210"/>
    </location>
</feature>
<feature type="binding site" evidence="17">
    <location>
        <position position="431"/>
    </location>
    <ligand>
        <name>(6S)-NADPHX</name>
        <dbReference type="ChEBI" id="CHEBI:64076"/>
    </ligand>
</feature>
<accession>A0A1M6EQ91</accession>
<keyword evidence="23" id="KW-1185">Reference proteome</keyword>
<dbReference type="GO" id="GO:0052856">
    <property type="term" value="F:NAD(P)HX epimerase activity"/>
    <property type="evidence" value="ECO:0007669"/>
    <property type="project" value="UniProtKB-UniRule"/>
</dbReference>
<feature type="binding site" evidence="18">
    <location>
        <begin position="58"/>
        <end position="62"/>
    </location>
    <ligand>
        <name>(6S)-NADPHX</name>
        <dbReference type="ChEBI" id="CHEBI:64076"/>
    </ligand>
</feature>
<evidence type="ECO:0000256" key="8">
    <source>
        <dbReference type="ARBA" id="ARBA00022857"/>
    </source>
</evidence>
<evidence type="ECO:0000256" key="6">
    <source>
        <dbReference type="ARBA" id="ARBA00022741"/>
    </source>
</evidence>
<organism evidence="22 23">
    <name type="scientific">Parasporobacterium paucivorans DSM 15970</name>
    <dbReference type="NCBI Taxonomy" id="1122934"/>
    <lineage>
        <taxon>Bacteria</taxon>
        <taxon>Bacillati</taxon>
        <taxon>Bacillota</taxon>
        <taxon>Clostridia</taxon>
        <taxon>Lachnospirales</taxon>
        <taxon>Lachnospiraceae</taxon>
        <taxon>Parasporobacterium</taxon>
    </lineage>
</organism>